<dbReference type="EMBL" id="CAADEX010000019">
    <property type="protein sequence ID" value="VFJ48103.1"/>
    <property type="molecule type" value="Genomic_DNA"/>
</dbReference>
<dbReference type="PANTHER" id="PTHR30024">
    <property type="entry name" value="ALIPHATIC SULFONATES-BINDING PROTEIN-RELATED"/>
    <property type="match status" value="1"/>
</dbReference>
<organism evidence="3">
    <name type="scientific">Candidatus Kentrum sp. DK</name>
    <dbReference type="NCBI Taxonomy" id="2126562"/>
    <lineage>
        <taxon>Bacteria</taxon>
        <taxon>Pseudomonadati</taxon>
        <taxon>Pseudomonadota</taxon>
        <taxon>Gammaproteobacteria</taxon>
        <taxon>Candidatus Kentrum</taxon>
    </lineage>
</organism>
<evidence type="ECO:0000256" key="1">
    <source>
        <dbReference type="SAM" id="Phobius"/>
    </source>
</evidence>
<dbReference type="SUPFAM" id="SSF53850">
    <property type="entry name" value="Periplasmic binding protein-like II"/>
    <property type="match status" value="1"/>
</dbReference>
<keyword evidence="1" id="KW-0472">Membrane</keyword>
<feature type="domain" description="SsuA/THI5-like" evidence="2">
    <location>
        <begin position="70"/>
        <end position="235"/>
    </location>
</feature>
<name>A0A450S8C8_9GAMM</name>
<sequence length="325" mass="36137">MKKGNTIIGAILLIAVAFTLILWKTQTPDNEVRKYAYIPSTLVDAPSTVGVDLLREKGIKPISFVTGRETVQALTGGAAFVATLAEWPFLLASSNRDDLRVIAVITSAQSMGILADRSAGVESARDLIGKRVGFPQGTSAQFLFESYFNSAGTLKKVTPVNLPPPQLQPALARGDIQAMAIWQPFLERARMERPDDFFYLPESRTAFRVVYCVVSTQENIKRDPEGIKRVLEALIEAEGVLANRTPAALDKLRSATNLDSETLNTLLPLFRYQVVLDNEIINTWKRLAVWAHASGLAPEDVLERNWRNYIHSETLQELAPERVRF</sequence>
<evidence type="ECO:0000259" key="2">
    <source>
        <dbReference type="Pfam" id="PF09084"/>
    </source>
</evidence>
<protein>
    <submittedName>
        <fullName evidence="3">ABC-type nitrate/sulfonate/bicarbonate transport system, substrate-binding protein</fullName>
    </submittedName>
</protein>
<proteinExistence type="predicted"/>
<dbReference type="InterPro" id="IPR015168">
    <property type="entry name" value="SsuA/THI5"/>
</dbReference>
<evidence type="ECO:0000313" key="3">
    <source>
        <dbReference type="EMBL" id="VFJ48103.1"/>
    </source>
</evidence>
<dbReference type="PANTHER" id="PTHR30024:SF42">
    <property type="entry name" value="ALIPHATIC SULFONATES-BINDING PROTEIN-RELATED"/>
    <property type="match status" value="1"/>
</dbReference>
<keyword evidence="1" id="KW-1133">Transmembrane helix</keyword>
<feature type="transmembrane region" description="Helical" evidence="1">
    <location>
        <begin position="6"/>
        <end position="23"/>
    </location>
</feature>
<gene>
    <name evidence="3" type="ORF">BECKDK2373B_GA0170837_101967</name>
</gene>
<accession>A0A450S8C8</accession>
<dbReference type="Gene3D" id="3.40.190.10">
    <property type="entry name" value="Periplasmic binding protein-like II"/>
    <property type="match status" value="2"/>
</dbReference>
<keyword evidence="1" id="KW-0812">Transmembrane</keyword>
<dbReference type="AlphaFoldDB" id="A0A450S8C8"/>
<dbReference type="Pfam" id="PF09084">
    <property type="entry name" value="NMT1"/>
    <property type="match status" value="1"/>
</dbReference>
<reference evidence="3" key="1">
    <citation type="submission" date="2019-02" db="EMBL/GenBank/DDBJ databases">
        <authorList>
            <person name="Gruber-Vodicka R. H."/>
            <person name="Seah K. B. B."/>
        </authorList>
    </citation>
    <scope>NUCLEOTIDE SEQUENCE</scope>
    <source>
        <strain evidence="3">BECK_DK47</strain>
    </source>
</reference>